<dbReference type="KEGG" id="bspl:114858680"/>
<feature type="compositionally biased region" description="Basic and acidic residues" evidence="10">
    <location>
        <begin position="174"/>
        <end position="184"/>
    </location>
</feature>
<dbReference type="GO" id="GO:0048167">
    <property type="term" value="P:regulation of synaptic plasticity"/>
    <property type="evidence" value="ECO:0007669"/>
    <property type="project" value="TreeGrafter"/>
</dbReference>
<dbReference type="PANTHER" id="PTHR18861">
    <property type="entry name" value="ELKS/RAB6-INTERACTING/CAST PROTEIN"/>
    <property type="match status" value="1"/>
</dbReference>
<evidence type="ECO:0000256" key="8">
    <source>
        <dbReference type="ARBA" id="ARBA00034106"/>
    </source>
</evidence>
<feature type="region of interest" description="Disordered" evidence="10">
    <location>
        <begin position="1186"/>
        <end position="1227"/>
    </location>
</feature>
<keyword evidence="4" id="KW-0770">Synapse</keyword>
<evidence type="ECO:0000256" key="3">
    <source>
        <dbReference type="ARBA" id="ARBA00022553"/>
    </source>
</evidence>
<feature type="compositionally biased region" description="Basic and acidic residues" evidence="10">
    <location>
        <begin position="331"/>
        <end position="341"/>
    </location>
</feature>
<gene>
    <name evidence="12" type="primary">LOC114858680</name>
</gene>
<keyword evidence="7" id="KW-0966">Cell projection</keyword>
<evidence type="ECO:0000313" key="12">
    <source>
        <dbReference type="RefSeq" id="XP_040927417.1"/>
    </source>
</evidence>
<evidence type="ECO:0000256" key="6">
    <source>
        <dbReference type="ARBA" id="ARBA00023212"/>
    </source>
</evidence>
<dbReference type="InterPro" id="IPR019323">
    <property type="entry name" value="ELKS/CAST"/>
</dbReference>
<dbReference type="GeneID" id="114858680"/>
<feature type="compositionally biased region" description="Polar residues" evidence="10">
    <location>
        <begin position="412"/>
        <end position="424"/>
    </location>
</feature>
<comment type="subcellular location">
    <subcellularLocation>
        <location evidence="1">Cytoplasm</location>
        <location evidence="1">Cytoskeleton</location>
    </subcellularLocation>
    <subcellularLocation>
        <location evidence="8">Presynapse</location>
    </subcellularLocation>
</comment>
<accession>A0A8M1HGN8</accession>
<feature type="region of interest" description="Disordered" evidence="10">
    <location>
        <begin position="444"/>
        <end position="466"/>
    </location>
</feature>
<evidence type="ECO:0000256" key="4">
    <source>
        <dbReference type="ARBA" id="ARBA00023018"/>
    </source>
</evidence>
<dbReference type="PANTHER" id="PTHR18861:SF3">
    <property type="entry name" value="ERC PROTEIN 2"/>
    <property type="match status" value="1"/>
</dbReference>
<feature type="region of interest" description="Disordered" evidence="10">
    <location>
        <begin position="511"/>
        <end position="536"/>
    </location>
</feature>
<dbReference type="Proteomes" id="UP000515150">
    <property type="component" value="Chromosome 7"/>
</dbReference>
<proteinExistence type="predicted"/>
<keyword evidence="6" id="KW-0206">Cytoskeleton</keyword>
<evidence type="ECO:0000256" key="7">
    <source>
        <dbReference type="ARBA" id="ARBA00023273"/>
    </source>
</evidence>
<feature type="compositionally biased region" description="Polar residues" evidence="10">
    <location>
        <begin position="365"/>
        <end position="376"/>
    </location>
</feature>
<feature type="compositionally biased region" description="Polar residues" evidence="10">
    <location>
        <begin position="343"/>
        <end position="357"/>
    </location>
</feature>
<feature type="compositionally biased region" description="Basic and acidic residues" evidence="10">
    <location>
        <begin position="229"/>
        <end position="240"/>
    </location>
</feature>
<evidence type="ECO:0000256" key="9">
    <source>
        <dbReference type="SAM" id="Coils"/>
    </source>
</evidence>
<dbReference type="Gene3D" id="1.20.5.340">
    <property type="match status" value="1"/>
</dbReference>
<feature type="compositionally biased region" description="Low complexity" evidence="10">
    <location>
        <begin position="150"/>
        <end position="164"/>
    </location>
</feature>
<dbReference type="GO" id="GO:0098882">
    <property type="term" value="F:structural constituent of presynaptic active zone"/>
    <property type="evidence" value="ECO:0007669"/>
    <property type="project" value="TreeGrafter"/>
</dbReference>
<feature type="compositionally biased region" description="Low complexity" evidence="10">
    <location>
        <begin position="20"/>
        <end position="31"/>
    </location>
</feature>
<evidence type="ECO:0000313" key="11">
    <source>
        <dbReference type="Proteomes" id="UP000515150"/>
    </source>
</evidence>
<keyword evidence="5 9" id="KW-0175">Coiled coil</keyword>
<evidence type="ECO:0000256" key="2">
    <source>
        <dbReference type="ARBA" id="ARBA00022490"/>
    </source>
</evidence>
<feature type="compositionally biased region" description="Basic residues" evidence="10">
    <location>
        <begin position="1186"/>
        <end position="1213"/>
    </location>
</feature>
<sequence length="1227" mass="137211">MPLNIRAKPAQSRLSVGQKSSAHADGSAAHSRFSRSKQGKGKQTLGSTPGCRSGLEPGSVSGGPPAPASKAAGGQGSVSRPSSRSKPAAAKGASHGSATAPGGKTLSMENIQSLSAAYATSGTMYPSERDSLEPSGGYPKGTMTLDRSTSRSSYTGRTTATGSSPNITTSGLHHASDSHRDHALSARTSSLRRQSGRHPQAPDSAGRGEEPAFDLQAQLRELQRENDSLRRELDEGRDARTGPGINSVSFWSPDVKRDKGVRREEGARTSALKDQYRANHENVQCGDIRRNKQLPLTVQELQEELRAHREMNSRLQQQQQQQQTGNPGSYRDFHMDQDHRSGLSPSHSPRQSPSNLHSPGPKNSPRASPSNTYSSRQQEADIIIHSPGYGCNAAVATQRISPANTLHPGPRTSPSQPLYSSTGSGVAHSASALRPCSPCQVPGCDGFSSPPPPDPSEENYHRLQSEHERQAKELFLLRKTMEEMETRINSQKQTLGARDESIQRLLEMLQGQGQGQTQGHGQAQSQAQSSPQWGRGQRTGIITMAAQEAEAQLENMHVRENTNPPLCFDPDVIWQDTKITSLERNIRDLEDEVQMLKTSGLLHPDDRQDELKQVEVYKSHSKFMKTKIEQLKQELNKKESEMQALQTKLETLTNQNSDCKQHIEVLKESLNAKEQRANTLQTEVDALRLRLEEKEQFLTKKTKQLQDLSDEKSTLAGEIRDMKDMLDVKERKVNVLQKKASVVSSRMSVRAVKRRRPLQQTSGKAKTGPFGLSTLDLASAWYEKTRRHASAHADQRYDFRAACRLTLPSLPACPTRLMKSLCSGAALDNRRVMTSLAEQHDIGKWDRRRGVALSIRDRRISQFCANGFSTSAADVLLCSLTRDDILIKLLDFHWRQPVERVPTEYFINSMFERHSKHAAQRWAGAGDAGVTWSASAAFTALQRSLCSLSFMTAQMLFEEPHLSGRKLHELRRQEMQTERRQIKSPNIQKQTVLGEMRKDALTDGHPHSLSQLPPIASQDAMRETAERIRELEMALRESMNTSAHREALWAQEEAARAEAQRQLEELMAALEKTRQELDATKLRLSSTQQSLHERDGHLSSLRQERRKQLEEILEMKQQALLAAISEKDANIALLELSSSKRKRAQEEVMALKREKDRLMHQLKQQTQSRMKLITDNYEDDHVHLQHHPHHSHHLHPANVHHRSLPRAHPHANHRPPMDQDDEEGIWA</sequence>
<dbReference type="SUPFAM" id="SSF57997">
    <property type="entry name" value="Tropomyosin"/>
    <property type="match status" value="1"/>
</dbReference>
<evidence type="ECO:0000256" key="10">
    <source>
        <dbReference type="SAM" id="MobiDB-lite"/>
    </source>
</evidence>
<dbReference type="GO" id="GO:0048788">
    <property type="term" value="C:cytoskeleton of presynaptic active zone"/>
    <property type="evidence" value="ECO:0007669"/>
    <property type="project" value="TreeGrafter"/>
</dbReference>
<dbReference type="GO" id="GO:0007274">
    <property type="term" value="P:neuromuscular synaptic transmission"/>
    <property type="evidence" value="ECO:0007669"/>
    <property type="project" value="TreeGrafter"/>
</dbReference>
<keyword evidence="11" id="KW-1185">Reference proteome</keyword>
<dbReference type="AlphaFoldDB" id="A0A8M1HGN8"/>
<keyword evidence="2" id="KW-0963">Cytoplasm</keyword>
<feature type="region of interest" description="Disordered" evidence="10">
    <location>
        <begin position="402"/>
        <end position="432"/>
    </location>
</feature>
<evidence type="ECO:0000256" key="5">
    <source>
        <dbReference type="ARBA" id="ARBA00023054"/>
    </source>
</evidence>
<dbReference type="GO" id="GO:0030424">
    <property type="term" value="C:axon"/>
    <property type="evidence" value="ECO:0007669"/>
    <property type="project" value="UniProtKB-SubCell"/>
</dbReference>
<feature type="region of interest" description="Disordered" evidence="10">
    <location>
        <begin position="310"/>
        <end position="376"/>
    </location>
</feature>
<organism evidence="11 12">
    <name type="scientific">Betta splendens</name>
    <name type="common">Siamese fighting fish</name>
    <dbReference type="NCBI Taxonomy" id="158456"/>
    <lineage>
        <taxon>Eukaryota</taxon>
        <taxon>Metazoa</taxon>
        <taxon>Chordata</taxon>
        <taxon>Craniata</taxon>
        <taxon>Vertebrata</taxon>
        <taxon>Euteleostomi</taxon>
        <taxon>Actinopterygii</taxon>
        <taxon>Neopterygii</taxon>
        <taxon>Teleostei</taxon>
        <taxon>Neoteleostei</taxon>
        <taxon>Acanthomorphata</taxon>
        <taxon>Anabantaria</taxon>
        <taxon>Anabantiformes</taxon>
        <taxon>Anabantoidei</taxon>
        <taxon>Osphronemidae</taxon>
        <taxon>Betta</taxon>
    </lineage>
</organism>
<feature type="compositionally biased region" description="Acidic residues" evidence="10">
    <location>
        <begin position="1218"/>
        <end position="1227"/>
    </location>
</feature>
<dbReference type="RefSeq" id="XP_040927417.1">
    <property type="nucleotide sequence ID" value="XM_041071483.2"/>
</dbReference>
<feature type="compositionally biased region" description="Low complexity" evidence="10">
    <location>
        <begin position="57"/>
        <end position="94"/>
    </location>
</feature>
<name>A0A8M1HGN8_BETSP</name>
<feature type="region of interest" description="Disordered" evidence="10">
    <location>
        <begin position="120"/>
        <end position="211"/>
    </location>
</feature>
<feature type="coiled-coil region" evidence="9">
    <location>
        <begin position="579"/>
        <end position="739"/>
    </location>
</feature>
<reference evidence="12" key="1">
    <citation type="submission" date="2025-08" db="UniProtKB">
        <authorList>
            <consortium name="RefSeq"/>
        </authorList>
    </citation>
    <scope>IDENTIFICATION</scope>
</reference>
<feature type="region of interest" description="Disordered" evidence="10">
    <location>
        <begin position="1001"/>
        <end position="1022"/>
    </location>
</feature>
<evidence type="ECO:0000256" key="1">
    <source>
        <dbReference type="ARBA" id="ARBA00004245"/>
    </source>
</evidence>
<dbReference type="Pfam" id="PF10174">
    <property type="entry name" value="Cast"/>
    <property type="match status" value="2"/>
</dbReference>
<feature type="compositionally biased region" description="Low complexity" evidence="10">
    <location>
        <begin position="519"/>
        <end position="534"/>
    </location>
</feature>
<protein>
    <submittedName>
        <fullName evidence="12">ERC protein 2-like</fullName>
    </submittedName>
</protein>
<dbReference type="OrthoDB" id="2019763at2759"/>
<keyword evidence="3" id="KW-0597">Phosphoprotein</keyword>
<feature type="region of interest" description="Disordered" evidence="10">
    <location>
        <begin position="1"/>
        <end position="108"/>
    </location>
</feature>
<feature type="region of interest" description="Disordered" evidence="10">
    <location>
        <begin position="229"/>
        <end position="252"/>
    </location>
</feature>